<protein>
    <submittedName>
        <fullName evidence="1">Uncharacterized protein</fullName>
    </submittedName>
</protein>
<name>A0ABV6CNG8_9RHOB</name>
<evidence type="ECO:0000313" key="2">
    <source>
        <dbReference type="Proteomes" id="UP001589795"/>
    </source>
</evidence>
<feature type="non-terminal residue" evidence="1">
    <location>
        <position position="76"/>
    </location>
</feature>
<gene>
    <name evidence="1" type="ORF">ACFFIZ_18545</name>
</gene>
<dbReference type="RefSeq" id="WP_378927214.1">
    <property type="nucleotide sequence ID" value="NZ_JBHLWQ010000182.1"/>
</dbReference>
<proteinExistence type="predicted"/>
<reference evidence="1 2" key="1">
    <citation type="submission" date="2024-09" db="EMBL/GenBank/DDBJ databases">
        <authorList>
            <person name="Sun Q."/>
            <person name="Mori K."/>
        </authorList>
    </citation>
    <scope>NUCLEOTIDE SEQUENCE [LARGE SCALE GENOMIC DNA]</scope>
    <source>
        <strain evidence="1 2">CCM 7904</strain>
    </source>
</reference>
<dbReference type="EMBL" id="JBHLWQ010000182">
    <property type="protein sequence ID" value="MFC0202247.1"/>
    <property type="molecule type" value="Genomic_DNA"/>
</dbReference>
<organism evidence="1 2">
    <name type="scientific">Paracoccus rhizosphaerae</name>
    <dbReference type="NCBI Taxonomy" id="1133347"/>
    <lineage>
        <taxon>Bacteria</taxon>
        <taxon>Pseudomonadati</taxon>
        <taxon>Pseudomonadota</taxon>
        <taxon>Alphaproteobacteria</taxon>
        <taxon>Rhodobacterales</taxon>
        <taxon>Paracoccaceae</taxon>
        <taxon>Paracoccus</taxon>
    </lineage>
</organism>
<comment type="caution">
    <text evidence="1">The sequence shown here is derived from an EMBL/GenBank/DDBJ whole genome shotgun (WGS) entry which is preliminary data.</text>
</comment>
<accession>A0ABV6CNG8</accession>
<keyword evidence="2" id="KW-1185">Reference proteome</keyword>
<sequence>MKTLSERIAALSGRFFVRAVQSEIICRASGRPRVASPLLNMPSNFSAARSVLSHEFCQSAVSRCGGMTMPQAPQIA</sequence>
<dbReference type="Proteomes" id="UP001589795">
    <property type="component" value="Unassembled WGS sequence"/>
</dbReference>
<evidence type="ECO:0000313" key="1">
    <source>
        <dbReference type="EMBL" id="MFC0202247.1"/>
    </source>
</evidence>